<name>A0A6A6QJA4_9PEZI</name>
<gene>
    <name evidence="1" type="ORF">BU16DRAFT_127768</name>
</gene>
<organism evidence="1 2">
    <name type="scientific">Lophium mytilinum</name>
    <dbReference type="NCBI Taxonomy" id="390894"/>
    <lineage>
        <taxon>Eukaryota</taxon>
        <taxon>Fungi</taxon>
        <taxon>Dikarya</taxon>
        <taxon>Ascomycota</taxon>
        <taxon>Pezizomycotina</taxon>
        <taxon>Dothideomycetes</taxon>
        <taxon>Pleosporomycetidae</taxon>
        <taxon>Mytilinidiales</taxon>
        <taxon>Mytilinidiaceae</taxon>
        <taxon>Lophium</taxon>
    </lineage>
</organism>
<dbReference type="Proteomes" id="UP000799750">
    <property type="component" value="Unassembled WGS sequence"/>
</dbReference>
<protein>
    <submittedName>
        <fullName evidence="1">Uncharacterized protein</fullName>
    </submittedName>
</protein>
<proteinExistence type="predicted"/>
<dbReference type="EMBL" id="MU004195">
    <property type="protein sequence ID" value="KAF2491753.1"/>
    <property type="molecule type" value="Genomic_DNA"/>
</dbReference>
<accession>A0A6A6QJA4</accession>
<evidence type="ECO:0000313" key="1">
    <source>
        <dbReference type="EMBL" id="KAF2491753.1"/>
    </source>
</evidence>
<keyword evidence="2" id="KW-1185">Reference proteome</keyword>
<reference evidence="1" key="1">
    <citation type="journal article" date="2020" name="Stud. Mycol.">
        <title>101 Dothideomycetes genomes: a test case for predicting lifestyles and emergence of pathogens.</title>
        <authorList>
            <person name="Haridas S."/>
            <person name="Albert R."/>
            <person name="Binder M."/>
            <person name="Bloem J."/>
            <person name="Labutti K."/>
            <person name="Salamov A."/>
            <person name="Andreopoulos B."/>
            <person name="Baker S."/>
            <person name="Barry K."/>
            <person name="Bills G."/>
            <person name="Bluhm B."/>
            <person name="Cannon C."/>
            <person name="Castanera R."/>
            <person name="Culley D."/>
            <person name="Daum C."/>
            <person name="Ezra D."/>
            <person name="Gonzalez J."/>
            <person name="Henrissat B."/>
            <person name="Kuo A."/>
            <person name="Liang C."/>
            <person name="Lipzen A."/>
            <person name="Lutzoni F."/>
            <person name="Magnuson J."/>
            <person name="Mondo S."/>
            <person name="Nolan M."/>
            <person name="Ohm R."/>
            <person name="Pangilinan J."/>
            <person name="Park H.-J."/>
            <person name="Ramirez L."/>
            <person name="Alfaro M."/>
            <person name="Sun H."/>
            <person name="Tritt A."/>
            <person name="Yoshinaga Y."/>
            <person name="Zwiers L.-H."/>
            <person name="Turgeon B."/>
            <person name="Goodwin S."/>
            <person name="Spatafora J."/>
            <person name="Crous P."/>
            <person name="Grigoriev I."/>
        </authorList>
    </citation>
    <scope>NUCLEOTIDE SEQUENCE</scope>
    <source>
        <strain evidence="1">CBS 269.34</strain>
    </source>
</reference>
<dbReference type="AlphaFoldDB" id="A0A6A6QJA4"/>
<sequence>MEGLLNIIKIHDVAFSGWLAGRSLVILITISSVLQIAFIAENAANCFPKFPYSTMTVVLSIDISATTLLLDPIKRVIGPCLNHLNYFTKRSLCFTLFTVDCRVLFPSEVVKQFLLLPTTTPIAKRHSLRHCAAWFSNLS</sequence>
<evidence type="ECO:0000313" key="2">
    <source>
        <dbReference type="Proteomes" id="UP000799750"/>
    </source>
</evidence>